<dbReference type="PROSITE" id="PS51165">
    <property type="entry name" value="THUMP"/>
    <property type="match status" value="1"/>
</dbReference>
<dbReference type="PANTHER" id="PTHR13452:SF10">
    <property type="entry name" value="THUMP DOMAIN-CONTAINING PROTEIN 1"/>
    <property type="match status" value="1"/>
</dbReference>
<dbReference type="Pfam" id="PF02926">
    <property type="entry name" value="THUMP"/>
    <property type="match status" value="1"/>
</dbReference>
<dbReference type="InterPro" id="IPR004114">
    <property type="entry name" value="THUMP_dom"/>
</dbReference>
<dbReference type="FunFam" id="3.30.2300.10:FF:000001">
    <property type="entry name" value="THUMP domain-containing protein 1"/>
    <property type="match status" value="1"/>
</dbReference>
<proteinExistence type="predicted"/>
<dbReference type="EMBL" id="JANAVB010004600">
    <property type="protein sequence ID" value="KAJ6848357.1"/>
    <property type="molecule type" value="Genomic_DNA"/>
</dbReference>
<dbReference type="GO" id="GO:0003723">
    <property type="term" value="F:RNA binding"/>
    <property type="evidence" value="ECO:0007669"/>
    <property type="project" value="UniProtKB-UniRule"/>
</dbReference>
<evidence type="ECO:0000313" key="5">
    <source>
        <dbReference type="Proteomes" id="UP001140949"/>
    </source>
</evidence>
<dbReference type="GO" id="GO:0006400">
    <property type="term" value="P:tRNA modification"/>
    <property type="evidence" value="ECO:0007669"/>
    <property type="project" value="InterPro"/>
</dbReference>
<evidence type="ECO:0000259" key="3">
    <source>
        <dbReference type="PROSITE" id="PS51165"/>
    </source>
</evidence>
<name>A0AAX6I662_IRIPA</name>
<reference evidence="4" key="2">
    <citation type="submission" date="2023-04" db="EMBL/GenBank/DDBJ databases">
        <authorList>
            <person name="Bruccoleri R.E."/>
            <person name="Oakeley E.J."/>
            <person name="Faust A.-M."/>
            <person name="Dessus-Babus S."/>
            <person name="Altorfer M."/>
            <person name="Burckhardt D."/>
            <person name="Oertli M."/>
            <person name="Naumann U."/>
            <person name="Petersen F."/>
            <person name="Wong J."/>
        </authorList>
    </citation>
    <scope>NUCLEOTIDE SEQUENCE</scope>
    <source>
        <strain evidence="4">GSM-AAB239-AS_SAM_17_03QT</strain>
        <tissue evidence="4">Leaf</tissue>
    </source>
</reference>
<organism evidence="4 5">
    <name type="scientific">Iris pallida</name>
    <name type="common">Sweet iris</name>
    <dbReference type="NCBI Taxonomy" id="29817"/>
    <lineage>
        <taxon>Eukaryota</taxon>
        <taxon>Viridiplantae</taxon>
        <taxon>Streptophyta</taxon>
        <taxon>Embryophyta</taxon>
        <taxon>Tracheophyta</taxon>
        <taxon>Spermatophyta</taxon>
        <taxon>Magnoliopsida</taxon>
        <taxon>Liliopsida</taxon>
        <taxon>Asparagales</taxon>
        <taxon>Iridaceae</taxon>
        <taxon>Iridoideae</taxon>
        <taxon>Irideae</taxon>
        <taxon>Iris</taxon>
    </lineage>
</organism>
<reference evidence="4" key="1">
    <citation type="journal article" date="2023" name="GigaByte">
        <title>Genome assembly of the bearded iris, Iris pallida Lam.</title>
        <authorList>
            <person name="Bruccoleri R.E."/>
            <person name="Oakeley E.J."/>
            <person name="Faust A.M.E."/>
            <person name="Altorfer M."/>
            <person name="Dessus-Babus S."/>
            <person name="Burckhardt D."/>
            <person name="Oertli M."/>
            <person name="Naumann U."/>
            <person name="Petersen F."/>
            <person name="Wong J."/>
        </authorList>
    </citation>
    <scope>NUCLEOTIDE SEQUENCE</scope>
    <source>
        <strain evidence="4">GSM-AAB239-AS_SAM_17_03QT</strain>
    </source>
</reference>
<sequence>MKMILVRRRKRKRKKLSMNTQKKVRPLQKKVRTLRKKVRSLRKKVRTLQNKVRTLRKKSEDTPAKKRRLEADAPTSDTTYCDKSKDKSIDDLIEDELKEMGDRNKRHFVSLDSGCNGCIFIQMHKSAGDPGPASIVQHMMNSAASTRKHMSRFILRVVPAEVTCYTSEEEISKAIKPLIEQHFPTEAPCPQKFAVLFEARAHTGIDRMKIINAVAKSVSQPHKVDLNKPDKTIIVQVAKTICMIGVVEKYKELSKYNLRQLTTPQQ</sequence>
<dbReference type="Gene3D" id="3.30.2300.10">
    <property type="entry name" value="THUMP superfamily"/>
    <property type="match status" value="1"/>
</dbReference>
<protein>
    <submittedName>
        <fullName evidence="4">THUMP domain-containing protein 1-like protein isoform X2</fullName>
    </submittedName>
</protein>
<dbReference type="Gene3D" id="1.20.5.490">
    <property type="entry name" value="Single helix bin"/>
    <property type="match status" value="1"/>
</dbReference>
<evidence type="ECO:0000256" key="2">
    <source>
        <dbReference type="SAM" id="MobiDB-lite"/>
    </source>
</evidence>
<keyword evidence="5" id="KW-1185">Reference proteome</keyword>
<feature type="domain" description="THUMP" evidence="3">
    <location>
        <begin position="142"/>
        <end position="248"/>
    </location>
</feature>
<keyword evidence="1" id="KW-0694">RNA-binding</keyword>
<dbReference type="SUPFAM" id="SSF143437">
    <property type="entry name" value="THUMP domain-like"/>
    <property type="match status" value="1"/>
</dbReference>
<dbReference type="Proteomes" id="UP001140949">
    <property type="component" value="Unassembled WGS sequence"/>
</dbReference>
<evidence type="ECO:0000256" key="1">
    <source>
        <dbReference type="PROSITE-ProRule" id="PRU00529"/>
    </source>
</evidence>
<dbReference type="InterPro" id="IPR040183">
    <property type="entry name" value="THUMPD1-like"/>
</dbReference>
<evidence type="ECO:0000313" key="4">
    <source>
        <dbReference type="EMBL" id="KAJ6848357.1"/>
    </source>
</evidence>
<dbReference type="AlphaFoldDB" id="A0AAX6I662"/>
<accession>A0AAX6I662</accession>
<comment type="caution">
    <text evidence="4">The sequence shown here is derived from an EMBL/GenBank/DDBJ whole genome shotgun (WGS) entry which is preliminary data.</text>
</comment>
<feature type="region of interest" description="Disordered" evidence="2">
    <location>
        <begin position="53"/>
        <end position="82"/>
    </location>
</feature>
<dbReference type="CDD" id="cd11717">
    <property type="entry name" value="THUMP_THUMPD1_like"/>
    <property type="match status" value="1"/>
</dbReference>
<dbReference type="PANTHER" id="PTHR13452">
    <property type="entry name" value="THUMP DOMAIN CONTAINING PROTEIN 1-RELATED"/>
    <property type="match status" value="1"/>
</dbReference>
<gene>
    <name evidence="4" type="ORF">M6B38_273910</name>
</gene>
<dbReference type="SMART" id="SM00981">
    <property type="entry name" value="THUMP"/>
    <property type="match status" value="1"/>
</dbReference>